<gene>
    <name evidence="2" type="ORF">CBR_g45536</name>
</gene>
<protein>
    <submittedName>
        <fullName evidence="2">Uncharacterized protein</fullName>
    </submittedName>
</protein>
<dbReference type="Gramene" id="GBG87478">
    <property type="protein sequence ID" value="GBG87478"/>
    <property type="gene ID" value="CBR_g45536"/>
</dbReference>
<accession>A0A388LYS4</accession>
<feature type="compositionally biased region" description="Basic and acidic residues" evidence="1">
    <location>
        <begin position="56"/>
        <end position="67"/>
    </location>
</feature>
<feature type="compositionally biased region" description="Polar residues" evidence="1">
    <location>
        <begin position="22"/>
        <end position="34"/>
    </location>
</feature>
<sequence>MAEATCATAQWRRSDGEERRASSPSRDTPSTQTERAVVSADTKTTPQQSRNSSPRNLRDDGAEAASR</sequence>
<reference evidence="2 3" key="1">
    <citation type="journal article" date="2018" name="Cell">
        <title>The Chara Genome: Secondary Complexity and Implications for Plant Terrestrialization.</title>
        <authorList>
            <person name="Nishiyama T."/>
            <person name="Sakayama H."/>
            <person name="Vries J.D."/>
            <person name="Buschmann H."/>
            <person name="Saint-Marcoux D."/>
            <person name="Ullrich K.K."/>
            <person name="Haas F.B."/>
            <person name="Vanderstraeten L."/>
            <person name="Becker D."/>
            <person name="Lang D."/>
            <person name="Vosolsobe S."/>
            <person name="Rombauts S."/>
            <person name="Wilhelmsson P.K.I."/>
            <person name="Janitza P."/>
            <person name="Kern R."/>
            <person name="Heyl A."/>
            <person name="Rumpler F."/>
            <person name="Villalobos L.I.A.C."/>
            <person name="Clay J.M."/>
            <person name="Skokan R."/>
            <person name="Toyoda A."/>
            <person name="Suzuki Y."/>
            <person name="Kagoshima H."/>
            <person name="Schijlen E."/>
            <person name="Tajeshwar N."/>
            <person name="Catarino B."/>
            <person name="Hetherington A.J."/>
            <person name="Saltykova A."/>
            <person name="Bonnot C."/>
            <person name="Breuninger H."/>
            <person name="Symeonidi A."/>
            <person name="Radhakrishnan G.V."/>
            <person name="Van Nieuwerburgh F."/>
            <person name="Deforce D."/>
            <person name="Chang C."/>
            <person name="Karol K.G."/>
            <person name="Hedrich R."/>
            <person name="Ulvskov P."/>
            <person name="Glockner G."/>
            <person name="Delwiche C.F."/>
            <person name="Petrasek J."/>
            <person name="Van de Peer Y."/>
            <person name="Friml J."/>
            <person name="Beilby M."/>
            <person name="Dolan L."/>
            <person name="Kohara Y."/>
            <person name="Sugano S."/>
            <person name="Fujiyama A."/>
            <person name="Delaux P.-M."/>
            <person name="Quint M."/>
            <person name="TheiBen G."/>
            <person name="Hagemann M."/>
            <person name="Harholt J."/>
            <person name="Dunand C."/>
            <person name="Zachgo S."/>
            <person name="Langdale J."/>
            <person name="Maumus F."/>
            <person name="Straeten D.V.D."/>
            <person name="Gould S.B."/>
            <person name="Rensing S.A."/>
        </authorList>
    </citation>
    <scope>NUCLEOTIDE SEQUENCE [LARGE SCALE GENOMIC DNA]</scope>
    <source>
        <strain evidence="2 3">S276</strain>
    </source>
</reference>
<comment type="caution">
    <text evidence="2">The sequence shown here is derived from an EMBL/GenBank/DDBJ whole genome shotgun (WGS) entry which is preliminary data.</text>
</comment>
<evidence type="ECO:0000256" key="1">
    <source>
        <dbReference type="SAM" id="MobiDB-lite"/>
    </source>
</evidence>
<evidence type="ECO:0000313" key="3">
    <source>
        <dbReference type="Proteomes" id="UP000265515"/>
    </source>
</evidence>
<dbReference type="AlphaFoldDB" id="A0A388LYS4"/>
<feature type="compositionally biased region" description="Polar residues" evidence="1">
    <location>
        <begin position="41"/>
        <end position="55"/>
    </location>
</feature>
<proteinExistence type="predicted"/>
<evidence type="ECO:0000313" key="2">
    <source>
        <dbReference type="EMBL" id="GBG87478.1"/>
    </source>
</evidence>
<feature type="compositionally biased region" description="Basic and acidic residues" evidence="1">
    <location>
        <begin position="12"/>
        <end position="21"/>
    </location>
</feature>
<keyword evidence="3" id="KW-1185">Reference proteome</keyword>
<dbReference type="Proteomes" id="UP000265515">
    <property type="component" value="Unassembled WGS sequence"/>
</dbReference>
<feature type="region of interest" description="Disordered" evidence="1">
    <location>
        <begin position="1"/>
        <end position="67"/>
    </location>
</feature>
<organism evidence="2 3">
    <name type="scientific">Chara braunii</name>
    <name type="common">Braun's stonewort</name>
    <dbReference type="NCBI Taxonomy" id="69332"/>
    <lineage>
        <taxon>Eukaryota</taxon>
        <taxon>Viridiplantae</taxon>
        <taxon>Streptophyta</taxon>
        <taxon>Charophyceae</taxon>
        <taxon>Charales</taxon>
        <taxon>Characeae</taxon>
        <taxon>Chara</taxon>
    </lineage>
</organism>
<name>A0A388LYS4_CHABU</name>
<dbReference type="EMBL" id="BFEA01000615">
    <property type="protein sequence ID" value="GBG87478.1"/>
    <property type="molecule type" value="Genomic_DNA"/>
</dbReference>